<name>A0A7C4ASP3_9BACT</name>
<feature type="transmembrane region" description="Helical" evidence="6">
    <location>
        <begin position="12"/>
        <end position="36"/>
    </location>
</feature>
<evidence type="ECO:0000256" key="1">
    <source>
        <dbReference type="ARBA" id="ARBA00004167"/>
    </source>
</evidence>
<evidence type="ECO:0000256" key="3">
    <source>
        <dbReference type="ARBA" id="ARBA00022989"/>
    </source>
</evidence>
<keyword evidence="3 6" id="KW-1133">Transmembrane helix</keyword>
<accession>A0A7C4ASP3</accession>
<reference evidence="7" key="1">
    <citation type="journal article" date="2020" name="mSystems">
        <title>Genome- and Community-Level Interaction Insights into Carbon Utilization and Element Cycling Functions of Hydrothermarchaeota in Hydrothermal Sediment.</title>
        <authorList>
            <person name="Zhou Z."/>
            <person name="Liu Y."/>
            <person name="Xu W."/>
            <person name="Pan J."/>
            <person name="Luo Z.H."/>
            <person name="Li M."/>
        </authorList>
    </citation>
    <scope>NUCLEOTIDE SEQUENCE [LARGE SCALE GENOMIC DNA]</scope>
    <source>
        <strain evidence="7">SpSt-769</strain>
    </source>
</reference>
<dbReference type="SUPFAM" id="SSF74653">
    <property type="entry name" value="TolA/TonB C-terminal domain"/>
    <property type="match status" value="1"/>
</dbReference>
<dbReference type="InterPro" id="IPR006260">
    <property type="entry name" value="TonB/TolA_C"/>
</dbReference>
<evidence type="ECO:0000256" key="2">
    <source>
        <dbReference type="ARBA" id="ARBA00022692"/>
    </source>
</evidence>
<feature type="region of interest" description="Disordered" evidence="5">
    <location>
        <begin position="69"/>
        <end position="91"/>
    </location>
</feature>
<dbReference type="EMBL" id="DTGT01000274">
    <property type="protein sequence ID" value="HGH61387.1"/>
    <property type="molecule type" value="Genomic_DNA"/>
</dbReference>
<dbReference type="AlphaFoldDB" id="A0A7C4ASP3"/>
<evidence type="ECO:0000313" key="7">
    <source>
        <dbReference type="EMBL" id="HGH61387.1"/>
    </source>
</evidence>
<dbReference type="Gene3D" id="3.30.1150.10">
    <property type="match status" value="1"/>
</dbReference>
<keyword evidence="2 6" id="KW-0812">Transmembrane</keyword>
<comment type="caution">
    <text evidence="7">The sequence shown here is derived from an EMBL/GenBank/DDBJ whole genome shotgun (WGS) entry which is preliminary data.</text>
</comment>
<evidence type="ECO:0000256" key="6">
    <source>
        <dbReference type="SAM" id="Phobius"/>
    </source>
</evidence>
<proteinExistence type="predicted"/>
<sequence>MSMFGAEHSDAATPVMLFMSASLHVLVIFLVCMASLSSPHRSLMQQEGVARVSLVDQPSASPIVQTISRGPVRMQQPEVSEPPAPQELPAVAPDAERKVVSYKTPNQTEAAVIPLKKRKASPRRIEDAKPEPSKKQETKTAEKKDEPKDFLERRLAQIRSDVEKKKQDQPISRESNGLARGQRGGAARGSALSEDFVRWFEDVRGRINAHWSLIGDNRKMEKFAVIGVKLAEDGRLLEATVDETSGDPLFDKSAMRAVFLASPFPPMPLEIREKIKQAGGLALRFSPGGIQ</sequence>
<feature type="compositionally biased region" description="Basic and acidic residues" evidence="5">
    <location>
        <begin position="123"/>
        <end position="168"/>
    </location>
</feature>
<comment type="subcellular location">
    <subcellularLocation>
        <location evidence="1">Membrane</location>
        <topology evidence="1">Single-pass membrane protein</topology>
    </subcellularLocation>
</comment>
<evidence type="ECO:0000256" key="5">
    <source>
        <dbReference type="SAM" id="MobiDB-lite"/>
    </source>
</evidence>
<organism evidence="7">
    <name type="scientific">Desulfomonile tiedjei</name>
    <dbReference type="NCBI Taxonomy" id="2358"/>
    <lineage>
        <taxon>Bacteria</taxon>
        <taxon>Pseudomonadati</taxon>
        <taxon>Thermodesulfobacteriota</taxon>
        <taxon>Desulfomonilia</taxon>
        <taxon>Desulfomonilales</taxon>
        <taxon>Desulfomonilaceae</taxon>
        <taxon>Desulfomonile</taxon>
    </lineage>
</organism>
<dbReference type="NCBIfam" id="TIGR01352">
    <property type="entry name" value="tonB_Cterm"/>
    <property type="match status" value="1"/>
</dbReference>
<evidence type="ECO:0000256" key="4">
    <source>
        <dbReference type="ARBA" id="ARBA00023136"/>
    </source>
</evidence>
<keyword evidence="4 6" id="KW-0472">Membrane</keyword>
<dbReference type="GO" id="GO:0016020">
    <property type="term" value="C:membrane"/>
    <property type="evidence" value="ECO:0007669"/>
    <property type="project" value="UniProtKB-SubCell"/>
</dbReference>
<gene>
    <name evidence="7" type="ORF">ENV54_08830</name>
</gene>
<protein>
    <submittedName>
        <fullName evidence="7">Cell envelope integrity protein TolA</fullName>
    </submittedName>
</protein>
<dbReference type="Pfam" id="PF13103">
    <property type="entry name" value="TonB_2"/>
    <property type="match status" value="1"/>
</dbReference>
<feature type="region of interest" description="Disordered" evidence="5">
    <location>
        <begin position="110"/>
        <end position="187"/>
    </location>
</feature>